<comment type="similarity">
    <text evidence="1 3">Belongs to the short-chain dehydrogenases/reductases (SDR) family.</text>
</comment>
<gene>
    <name evidence="4" type="ORF">MJB10_19825</name>
</gene>
<dbReference type="InterPro" id="IPR002347">
    <property type="entry name" value="SDR_fam"/>
</dbReference>
<dbReference type="RefSeq" id="WP_314797516.1">
    <property type="nucleotide sequence ID" value="NZ_CP130319.1"/>
</dbReference>
<dbReference type="PANTHER" id="PTHR44196">
    <property type="entry name" value="DEHYDROGENASE/REDUCTASE SDR FAMILY MEMBER 7B"/>
    <property type="match status" value="1"/>
</dbReference>
<dbReference type="GO" id="GO:0016491">
    <property type="term" value="F:oxidoreductase activity"/>
    <property type="evidence" value="ECO:0007669"/>
    <property type="project" value="UniProtKB-KW"/>
</dbReference>
<dbReference type="AlphaFoldDB" id="A0AA96RLL9"/>
<reference evidence="4" key="1">
    <citation type="submission" date="2022-02" db="EMBL/GenBank/DDBJ databases">
        <title>Paenibacillus sp. MBLB1832 Whole Genome Shotgun Sequencing.</title>
        <authorList>
            <person name="Hwang C.Y."/>
            <person name="Cho E.-S."/>
            <person name="Seo M.-J."/>
        </authorList>
    </citation>
    <scope>NUCLEOTIDE SEQUENCE</scope>
    <source>
        <strain evidence="4">MBLB1832</strain>
    </source>
</reference>
<keyword evidence="2 4" id="KW-0560">Oxidoreductase</keyword>
<dbReference type="KEGG" id="proo:MJB10_19825"/>
<dbReference type="Pfam" id="PF00106">
    <property type="entry name" value="adh_short"/>
    <property type="match status" value="1"/>
</dbReference>
<dbReference type="PIRSF" id="PIRSF000126">
    <property type="entry name" value="11-beta-HSD1"/>
    <property type="match status" value="1"/>
</dbReference>
<dbReference type="Gene3D" id="3.40.50.720">
    <property type="entry name" value="NAD(P)-binding Rossmann-like Domain"/>
    <property type="match status" value="1"/>
</dbReference>
<dbReference type="Proteomes" id="UP001304650">
    <property type="component" value="Chromosome"/>
</dbReference>
<dbReference type="PANTHER" id="PTHR44196:SF2">
    <property type="entry name" value="SHORT-CHAIN DEHYDROGENASE-RELATED"/>
    <property type="match status" value="1"/>
</dbReference>
<accession>A0AA96RLL9</accession>
<protein>
    <submittedName>
        <fullName evidence="4">SDR family oxidoreductase</fullName>
        <ecNumber evidence="4">1.-.-.-</ecNumber>
    </submittedName>
</protein>
<evidence type="ECO:0000256" key="3">
    <source>
        <dbReference type="RuleBase" id="RU000363"/>
    </source>
</evidence>
<evidence type="ECO:0000256" key="1">
    <source>
        <dbReference type="ARBA" id="ARBA00006484"/>
    </source>
</evidence>
<evidence type="ECO:0000313" key="4">
    <source>
        <dbReference type="EMBL" id="WNR43342.1"/>
    </source>
</evidence>
<keyword evidence="5" id="KW-1185">Reference proteome</keyword>
<dbReference type="CDD" id="cd05233">
    <property type="entry name" value="SDR_c"/>
    <property type="match status" value="1"/>
</dbReference>
<evidence type="ECO:0000256" key="2">
    <source>
        <dbReference type="ARBA" id="ARBA00023002"/>
    </source>
</evidence>
<dbReference type="PRINTS" id="PR00080">
    <property type="entry name" value="SDRFAMILY"/>
</dbReference>
<sequence length="254" mass="27527">MTKTVLITGATSGLGSEFVQLFAKDGYDLVLVARNEKNLEEIKQTWKDVNVTILPKDLSEPGAAKEVFEFVQQRNITVDVLVNNAGFGLMGKFDELDIQKQVNMIQLNVTALTELTYYFLKGMKHRNHGKIMNVASTAAFQPGPLMAIYYATKAFVLSFSEALVEELAHTNITVTTLCPGATKTNFGAVASVESTKMFSNAMASDVVAKEGYEAMLKGKRVVITGALNKAGALGSKFLPRSVAAKIAKYVAGEK</sequence>
<dbReference type="SUPFAM" id="SSF51735">
    <property type="entry name" value="NAD(P)-binding Rossmann-fold domains"/>
    <property type="match status" value="1"/>
</dbReference>
<evidence type="ECO:0000313" key="5">
    <source>
        <dbReference type="Proteomes" id="UP001304650"/>
    </source>
</evidence>
<dbReference type="InterPro" id="IPR036291">
    <property type="entry name" value="NAD(P)-bd_dom_sf"/>
</dbReference>
<proteinExistence type="inferred from homology"/>
<name>A0AA96RLL9_9BACL</name>
<organism evidence="4 5">
    <name type="scientific">Paenibacillus roseopurpureus</name>
    <dbReference type="NCBI Taxonomy" id="2918901"/>
    <lineage>
        <taxon>Bacteria</taxon>
        <taxon>Bacillati</taxon>
        <taxon>Bacillota</taxon>
        <taxon>Bacilli</taxon>
        <taxon>Bacillales</taxon>
        <taxon>Paenibacillaceae</taxon>
        <taxon>Paenibacillus</taxon>
    </lineage>
</organism>
<dbReference type="EMBL" id="CP130319">
    <property type="protein sequence ID" value="WNR43342.1"/>
    <property type="molecule type" value="Genomic_DNA"/>
</dbReference>
<dbReference type="EC" id="1.-.-.-" evidence="4"/>
<dbReference type="PRINTS" id="PR00081">
    <property type="entry name" value="GDHRDH"/>
</dbReference>
<dbReference type="GO" id="GO:0016020">
    <property type="term" value="C:membrane"/>
    <property type="evidence" value="ECO:0007669"/>
    <property type="project" value="TreeGrafter"/>
</dbReference>